<reference evidence="2" key="2">
    <citation type="submission" date="2016-02" db="EMBL/GenBank/DDBJ databases">
        <title>Draft genome sequence of five rapidly growing Mycobacterium species.</title>
        <authorList>
            <person name="Katahira K."/>
            <person name="Gotou Y."/>
            <person name="Iida K."/>
            <person name="Ogura Y."/>
            <person name="Hayashi T."/>
        </authorList>
    </citation>
    <scope>NUCLEOTIDE SEQUENCE [LARGE SCALE GENOMIC DNA]</scope>
    <source>
        <strain evidence="2">JCM15654</strain>
    </source>
</reference>
<accession>A0A117I4K0</accession>
<gene>
    <name evidence="1" type="ORF">RMCB_1041</name>
</gene>
<name>A0A117I4K0_9MYCO</name>
<keyword evidence="2" id="KW-1185">Reference proteome</keyword>
<evidence type="ECO:0000313" key="1">
    <source>
        <dbReference type="EMBL" id="GAS86945.1"/>
    </source>
</evidence>
<reference evidence="2" key="1">
    <citation type="journal article" date="2016" name="Genome Announc.">
        <title>Draft Genome Sequences of Five Rapidly Growing Mycobacterium Species, M. thermoresistibile, M. fortuitum subsp. acetamidolyticum, M. canariasense, M. brisbanense, and M. novocastrense.</title>
        <authorList>
            <person name="Katahira K."/>
            <person name="Ogura Y."/>
            <person name="Gotoh Y."/>
            <person name="Hayashi T."/>
        </authorList>
    </citation>
    <scope>NUCLEOTIDE SEQUENCE [LARGE SCALE GENOMIC DNA]</scope>
    <source>
        <strain evidence="2">JCM15654</strain>
    </source>
</reference>
<protein>
    <submittedName>
        <fullName evidence="1">Uncharacterized protein</fullName>
    </submittedName>
</protein>
<proteinExistence type="predicted"/>
<organism evidence="1 2">
    <name type="scientific">Mycolicibacterium brisbanense</name>
    <dbReference type="NCBI Taxonomy" id="146020"/>
    <lineage>
        <taxon>Bacteria</taxon>
        <taxon>Bacillati</taxon>
        <taxon>Actinomycetota</taxon>
        <taxon>Actinomycetes</taxon>
        <taxon>Mycobacteriales</taxon>
        <taxon>Mycobacteriaceae</taxon>
        <taxon>Mycolicibacterium</taxon>
    </lineage>
</organism>
<dbReference type="AlphaFoldDB" id="A0A117I4K0"/>
<sequence>MYEIQRVLELHQQGHCSASIAVRLGVPTEYVREVVERYEAKLAIQHAKWLVTPEGQAAVKAQRMAAAKAKRAEALRMLAELESGGV</sequence>
<comment type="caution">
    <text evidence="1">The sequence shown here is derived from an EMBL/GenBank/DDBJ whole genome shotgun (WGS) entry which is preliminary data.</text>
</comment>
<evidence type="ECO:0000313" key="2">
    <source>
        <dbReference type="Proteomes" id="UP000069620"/>
    </source>
</evidence>
<dbReference type="Proteomes" id="UP000069620">
    <property type="component" value="Unassembled WGS sequence"/>
</dbReference>
<dbReference type="STRING" id="146020.RMCB_1041"/>
<dbReference type="EMBL" id="BCSX01000012">
    <property type="protein sequence ID" value="GAS86945.1"/>
    <property type="molecule type" value="Genomic_DNA"/>
</dbReference>